<feature type="disulfide bond" evidence="4">
    <location>
        <begin position="258"/>
        <end position="267"/>
    </location>
</feature>
<evidence type="ECO:0000313" key="7">
    <source>
        <dbReference type="EMBL" id="EEN46984.1"/>
    </source>
</evidence>
<dbReference type="PROSITE" id="PS00022">
    <property type="entry name" value="EGF_1"/>
    <property type="match status" value="3"/>
</dbReference>
<comment type="caution">
    <text evidence="4">Lacks conserved residue(s) required for the propagation of feature annotation.</text>
</comment>
<dbReference type="InterPro" id="IPR016186">
    <property type="entry name" value="C-type_lectin-like/link_sf"/>
</dbReference>
<dbReference type="PROSITE" id="PS00010">
    <property type="entry name" value="ASX_HYDROXYL"/>
    <property type="match status" value="1"/>
</dbReference>
<sequence>MWACRSVELVIWAGVDAAQISFSPACNAASSALFRKCSQPRLHIHVPDSSGCRPTGHTDSTEPKTVKRTLTEAVPHNFRSRKAPTKMWKFIIFTLAVFVGPSQSQAGRFLATYSGYDYFKVQVNGQMTSANVKRTCEAAGYVTPCPGDRSCAGSSSFCVLTGLTGCFYGPMDDLSQVLCGTTPDRCRALDGVYVFMGYSWNAGAACGVDGDRYYTVGLSQNNRDALCALASDIDQCSSAPCENGATCQGGVNGFTCQCVPGYTGTRCETSLDVDDCASDPCWFGGTCVDGYRDFSCVCPEGFAGKKCEIAAFSGQCYQFSSDALSQPEAQQACSTQNGRLADAKVGQQHQRFITDGIATSTGASSWLGVKLEPVYYLKYPDGSVSPNLKSCGSNVCQNGGNCTSCFGESVLFCDCPDGFGGKSCEINVDWCALVTCPFDWTCQDYGAHFTCLGRWT</sequence>
<dbReference type="InterPro" id="IPR000742">
    <property type="entry name" value="EGF"/>
</dbReference>
<dbReference type="PROSITE" id="PS01186">
    <property type="entry name" value="EGF_2"/>
    <property type="match status" value="3"/>
</dbReference>
<reference evidence="7" key="1">
    <citation type="journal article" date="2008" name="Nature">
        <title>The amphioxus genome and the evolution of the chordate karyotype.</title>
        <authorList>
            <consortium name="US DOE Joint Genome Institute (JGI-PGF)"/>
            <person name="Putnam N.H."/>
            <person name="Butts T."/>
            <person name="Ferrier D.E.K."/>
            <person name="Furlong R.F."/>
            <person name="Hellsten U."/>
            <person name="Kawashima T."/>
            <person name="Robinson-Rechavi M."/>
            <person name="Shoguchi E."/>
            <person name="Terry A."/>
            <person name="Yu J.-K."/>
            <person name="Benito-Gutierrez E.L."/>
            <person name="Dubchak I."/>
            <person name="Garcia-Fernandez J."/>
            <person name="Gibson-Brown J.J."/>
            <person name="Grigoriev I.V."/>
            <person name="Horton A.C."/>
            <person name="de Jong P.J."/>
            <person name="Jurka J."/>
            <person name="Kapitonov V.V."/>
            <person name="Kohara Y."/>
            <person name="Kuroki Y."/>
            <person name="Lindquist E."/>
            <person name="Lucas S."/>
            <person name="Osoegawa K."/>
            <person name="Pennacchio L.A."/>
            <person name="Salamov A.A."/>
            <person name="Satou Y."/>
            <person name="Sauka-Spengler T."/>
            <person name="Schmutz J."/>
            <person name="Shin-I T."/>
            <person name="Toyoda A."/>
            <person name="Bronner-Fraser M."/>
            <person name="Fujiyama A."/>
            <person name="Holland L.Z."/>
            <person name="Holland P.W.H."/>
            <person name="Satoh N."/>
            <person name="Rokhsar D.S."/>
        </authorList>
    </citation>
    <scope>NUCLEOTIDE SEQUENCE [LARGE SCALE GENOMIC DNA]</scope>
    <source>
        <strain evidence="7">S238N-H82</strain>
        <tissue evidence="7">Testes</tissue>
    </source>
</reference>
<feature type="signal peptide" evidence="5">
    <location>
        <begin position="1"/>
        <end position="17"/>
    </location>
</feature>
<proteinExistence type="predicted"/>
<feature type="disulfide bond" evidence="4">
    <location>
        <begin position="396"/>
        <end position="413"/>
    </location>
</feature>
<evidence type="ECO:0000256" key="3">
    <source>
        <dbReference type="ARBA" id="ARBA00023157"/>
    </source>
</evidence>
<dbReference type="PROSITE" id="PS50026">
    <property type="entry name" value="EGF_3"/>
    <property type="match status" value="3"/>
</dbReference>
<feature type="domain" description="EGF-like" evidence="6">
    <location>
        <begin position="387"/>
        <end position="425"/>
    </location>
</feature>
<evidence type="ECO:0000256" key="5">
    <source>
        <dbReference type="SAM" id="SignalP"/>
    </source>
</evidence>
<organism>
    <name type="scientific">Branchiostoma floridae</name>
    <name type="common">Florida lancelet</name>
    <name type="synonym">Amphioxus</name>
    <dbReference type="NCBI Taxonomy" id="7739"/>
    <lineage>
        <taxon>Eukaryota</taxon>
        <taxon>Metazoa</taxon>
        <taxon>Chordata</taxon>
        <taxon>Cephalochordata</taxon>
        <taxon>Leptocardii</taxon>
        <taxon>Amphioxiformes</taxon>
        <taxon>Branchiostomatidae</taxon>
        <taxon>Branchiostoma</taxon>
    </lineage>
</organism>
<dbReference type="eggNOG" id="KOG1217">
    <property type="taxonomic scope" value="Eukaryota"/>
</dbReference>
<dbReference type="Pfam" id="PF12661">
    <property type="entry name" value="hEGF"/>
    <property type="match status" value="1"/>
</dbReference>
<evidence type="ECO:0000256" key="1">
    <source>
        <dbReference type="ARBA" id="ARBA00022536"/>
    </source>
</evidence>
<dbReference type="InterPro" id="IPR013032">
    <property type="entry name" value="EGF-like_CS"/>
</dbReference>
<dbReference type="PRINTS" id="PR00010">
    <property type="entry name" value="EGFBLOOD"/>
</dbReference>
<dbReference type="PROSITE" id="PS01187">
    <property type="entry name" value="EGF_CA"/>
    <property type="match status" value="1"/>
</dbReference>
<dbReference type="Gene3D" id="2.10.25.10">
    <property type="entry name" value="Laminin"/>
    <property type="match status" value="3"/>
</dbReference>
<dbReference type="InterPro" id="IPR016187">
    <property type="entry name" value="CTDL_fold"/>
</dbReference>
<dbReference type="FunFam" id="2.10.25.10:FF:000520">
    <property type="entry name" value="Predicted protein"/>
    <property type="match status" value="1"/>
</dbReference>
<dbReference type="EMBL" id="GG666636">
    <property type="protein sequence ID" value="EEN46984.1"/>
    <property type="molecule type" value="Genomic_DNA"/>
</dbReference>
<keyword evidence="5" id="KW-0732">Signal</keyword>
<dbReference type="CDD" id="cd00054">
    <property type="entry name" value="EGF_CA"/>
    <property type="match status" value="2"/>
</dbReference>
<name>C3ZK85_BRAFL</name>
<dbReference type="PANTHER" id="PTHR12916:SF9">
    <property type="entry name" value="NEUROGENIC LOCUS NOTCH HOMOLOG PROTEIN 1-RELATED"/>
    <property type="match status" value="1"/>
</dbReference>
<dbReference type="InterPro" id="IPR000152">
    <property type="entry name" value="EGF-type_Asp/Asn_hydroxyl_site"/>
</dbReference>
<dbReference type="Pfam" id="PF00008">
    <property type="entry name" value="EGF"/>
    <property type="match status" value="1"/>
</dbReference>
<dbReference type="InterPro" id="IPR018097">
    <property type="entry name" value="EGF_Ca-bd_CS"/>
</dbReference>
<dbReference type="Gene3D" id="3.10.100.10">
    <property type="entry name" value="Mannose-Binding Protein A, subunit A"/>
    <property type="match status" value="1"/>
</dbReference>
<evidence type="ECO:0000259" key="6">
    <source>
        <dbReference type="PROSITE" id="PS50026"/>
    </source>
</evidence>
<dbReference type="AlphaFoldDB" id="C3ZK85"/>
<feature type="disulfide bond" evidence="4">
    <location>
        <begin position="298"/>
        <end position="307"/>
    </location>
</feature>
<feature type="disulfide bond" evidence="4">
    <location>
        <begin position="415"/>
        <end position="424"/>
    </location>
</feature>
<protein>
    <recommendedName>
        <fullName evidence="6">EGF-like domain-containing protein</fullName>
    </recommendedName>
</protein>
<feature type="chain" id="PRO_5002936508" description="EGF-like domain-containing protein" evidence="5">
    <location>
        <begin position="18"/>
        <end position="456"/>
    </location>
</feature>
<dbReference type="InParanoid" id="C3ZK85"/>
<dbReference type="InterPro" id="IPR001881">
    <property type="entry name" value="EGF-like_Ca-bd_dom"/>
</dbReference>
<keyword evidence="2" id="KW-0677">Repeat</keyword>
<dbReference type="FunFam" id="2.10.25.10:FF:000814">
    <property type="entry name" value="Sushi, von Willebrand factor type A, EGF and pentraxin domain-containing protein 1"/>
    <property type="match status" value="1"/>
</dbReference>
<accession>C3ZK85</accession>
<feature type="domain" description="EGF-like" evidence="6">
    <location>
        <begin position="232"/>
        <end position="268"/>
    </location>
</feature>
<evidence type="ECO:0000256" key="2">
    <source>
        <dbReference type="ARBA" id="ARBA00022737"/>
    </source>
</evidence>
<dbReference type="PANTHER" id="PTHR12916">
    <property type="entry name" value="CYTOCHROME C OXIDASE POLYPEPTIDE VIC-2"/>
    <property type="match status" value="1"/>
</dbReference>
<dbReference type="SMART" id="SM00181">
    <property type="entry name" value="EGF"/>
    <property type="match status" value="3"/>
</dbReference>
<keyword evidence="3 4" id="KW-1015">Disulfide bond</keyword>
<dbReference type="SUPFAM" id="SSF56436">
    <property type="entry name" value="C-type lectin-like"/>
    <property type="match status" value="1"/>
</dbReference>
<feature type="domain" description="EGF-like" evidence="6">
    <location>
        <begin position="272"/>
        <end position="308"/>
    </location>
</feature>
<dbReference type="SUPFAM" id="SSF57196">
    <property type="entry name" value="EGF/Laminin"/>
    <property type="match status" value="3"/>
</dbReference>
<dbReference type="SMART" id="SM00179">
    <property type="entry name" value="EGF_CA"/>
    <property type="match status" value="2"/>
</dbReference>
<gene>
    <name evidence="7" type="ORF">BRAFLDRAFT_69476</name>
</gene>
<dbReference type="GO" id="GO:0005509">
    <property type="term" value="F:calcium ion binding"/>
    <property type="evidence" value="ECO:0007669"/>
    <property type="project" value="InterPro"/>
</dbReference>
<keyword evidence="1 4" id="KW-0245">EGF-like domain</keyword>
<dbReference type="CDD" id="cd00037">
    <property type="entry name" value="CLECT"/>
    <property type="match status" value="1"/>
</dbReference>
<evidence type="ECO:0000256" key="4">
    <source>
        <dbReference type="PROSITE-ProRule" id="PRU00076"/>
    </source>
</evidence>